<reference evidence="3" key="1">
    <citation type="submission" date="2025-08" db="UniProtKB">
        <authorList>
            <consortium name="RefSeq"/>
        </authorList>
    </citation>
    <scope>IDENTIFICATION</scope>
    <source>
        <tissue evidence="3">Whole body</tissue>
    </source>
</reference>
<organism evidence="2 3">
    <name type="scientific">Sipha flava</name>
    <name type="common">yellow sugarcane aphid</name>
    <dbReference type="NCBI Taxonomy" id="143950"/>
    <lineage>
        <taxon>Eukaryota</taxon>
        <taxon>Metazoa</taxon>
        <taxon>Ecdysozoa</taxon>
        <taxon>Arthropoda</taxon>
        <taxon>Hexapoda</taxon>
        <taxon>Insecta</taxon>
        <taxon>Pterygota</taxon>
        <taxon>Neoptera</taxon>
        <taxon>Paraneoptera</taxon>
        <taxon>Hemiptera</taxon>
        <taxon>Sternorrhyncha</taxon>
        <taxon>Aphidomorpha</taxon>
        <taxon>Aphidoidea</taxon>
        <taxon>Aphididae</taxon>
        <taxon>Sipha</taxon>
    </lineage>
</organism>
<proteinExistence type="predicted"/>
<dbReference type="SUPFAM" id="SSF53098">
    <property type="entry name" value="Ribonuclease H-like"/>
    <property type="match status" value="1"/>
</dbReference>
<protein>
    <submittedName>
        <fullName evidence="3">52 kDa repressor of the inhibitor of the protein kinase-like</fullName>
    </submittedName>
</protein>
<dbReference type="InterPro" id="IPR025398">
    <property type="entry name" value="DUF4371"/>
</dbReference>
<feature type="domain" description="DUF4371" evidence="1">
    <location>
        <begin position="211"/>
        <end position="363"/>
    </location>
</feature>
<accession>A0A8B8F4N8</accession>
<keyword evidence="2" id="KW-1185">Reference proteome</keyword>
<dbReference type="PANTHER" id="PTHR46289:SF14">
    <property type="entry name" value="DUF4371 DOMAIN-CONTAINING PROTEIN"/>
    <property type="match status" value="1"/>
</dbReference>
<feature type="non-terminal residue" evidence="3">
    <location>
        <position position="1"/>
    </location>
</feature>
<evidence type="ECO:0000313" key="2">
    <source>
        <dbReference type="Proteomes" id="UP000694846"/>
    </source>
</evidence>
<dbReference type="AlphaFoldDB" id="A0A8B8F4N8"/>
<dbReference type="InterPro" id="IPR012337">
    <property type="entry name" value="RNaseH-like_sf"/>
</dbReference>
<dbReference type="InterPro" id="IPR052958">
    <property type="entry name" value="IFN-induced_PKR_regulator"/>
</dbReference>
<evidence type="ECO:0000313" key="3">
    <source>
        <dbReference type="RefSeq" id="XP_025405606.1"/>
    </source>
</evidence>
<dbReference type="GeneID" id="112679888"/>
<dbReference type="PANTHER" id="PTHR46289">
    <property type="entry name" value="52 KDA REPRESSOR OF THE INHIBITOR OF THE PROTEIN KINASE-LIKE PROTEIN-RELATED"/>
    <property type="match status" value="1"/>
</dbReference>
<dbReference type="Pfam" id="PF14291">
    <property type="entry name" value="DUF4371"/>
    <property type="match status" value="1"/>
</dbReference>
<dbReference type="OrthoDB" id="6602344at2759"/>
<gene>
    <name evidence="3" type="primary">LOC112679888</name>
</gene>
<sequence>QPLATIDHHEVELVEKSLAIIDHKDKVEECIADPALISVDHTNVLSDNDLGHFIETYSQISEDKKFDLLTNPWKPSKHYNFKNDVEDSKRPFLYKWSSQYPWLVYSKLLKGALCLTCVLFRAHVTHGSYFGSFITSSFVNHKKFVEKANQYEKNKWHIESFIRSKDFKDMKKTNCGIDQVLDSCYKNKIEKNRNKLKPIISSLLFCAIHNLPIRGDTDNTAVFNDLLKFRVDAGNLTLKTHLEKSNKNALYISHRVQNELLECLSSSLRSVITNEAMQAFCFSLIVDETADINGTEQLSICVRYLYNKNLHEEFLGFFPLQEFDASFITQTILEACTNLNIDMNKCVGQGYDGCSTMAGHISGVQKRINNVYPMANFFHCASHRLNLVINDLNSLAKVRNCVGKIKEVTTLVRDSALRRNIVGNNLPKLCETRFVEKHKCIRKFKDQYVTIVEGLEEISKSNNFNSKTRQRCYEMLTAITTPTFVIILSIMAKYSAKFETVSTVLQGIDVDLQEATKHIQDLLSMLEIDRNNCENIFNSIFNEVKLVASKIDLKLKLPRRSVKQVHRENYPTNDMEVYFRQSLFIPYLESVIMSLKDRFSDEKLKIFTLYNLHPKKMKLMSDQQFAESVEFICTLYDSLLDNFKERCHDMIYGKRKKSNPP</sequence>
<name>A0A8B8F4N8_9HEMI</name>
<evidence type="ECO:0000259" key="1">
    <source>
        <dbReference type="Pfam" id="PF14291"/>
    </source>
</evidence>
<dbReference type="Proteomes" id="UP000694846">
    <property type="component" value="Unplaced"/>
</dbReference>
<dbReference type="RefSeq" id="XP_025405606.1">
    <property type="nucleotide sequence ID" value="XM_025549821.1"/>
</dbReference>